<keyword evidence="4 5" id="KW-0472">Membrane</keyword>
<evidence type="ECO:0000256" key="2">
    <source>
        <dbReference type="ARBA" id="ARBA00022692"/>
    </source>
</evidence>
<proteinExistence type="predicted"/>
<reference evidence="7" key="2">
    <citation type="submission" date="2020-09" db="EMBL/GenBank/DDBJ databases">
        <authorList>
            <person name="Sun Q."/>
            <person name="Zhou Y."/>
        </authorList>
    </citation>
    <scope>NUCLEOTIDE SEQUENCE</scope>
    <source>
        <strain evidence="7">CGMCC 1.15095</strain>
    </source>
</reference>
<dbReference type="PANTHER" id="PTHR33507:SF3">
    <property type="entry name" value="INNER MEMBRANE PROTEIN YBBJ"/>
    <property type="match status" value="1"/>
</dbReference>
<dbReference type="RefSeq" id="WP_188772395.1">
    <property type="nucleotide sequence ID" value="NZ_BMHK01000024.1"/>
</dbReference>
<feature type="domain" description="NfeD-like C-terminal" evidence="6">
    <location>
        <begin position="92"/>
        <end position="146"/>
    </location>
</feature>
<keyword evidence="3 5" id="KW-1133">Transmembrane helix</keyword>
<dbReference type="InterPro" id="IPR002810">
    <property type="entry name" value="NfeD-like_C"/>
</dbReference>
<comment type="subcellular location">
    <subcellularLocation>
        <location evidence="1">Membrane</location>
        <topology evidence="1">Multi-pass membrane protein</topology>
    </subcellularLocation>
</comment>
<accession>A0A916TUZ1</accession>
<dbReference type="Gene3D" id="2.40.50.140">
    <property type="entry name" value="Nucleic acid-binding proteins"/>
    <property type="match status" value="1"/>
</dbReference>
<dbReference type="Proteomes" id="UP000608154">
    <property type="component" value="Unassembled WGS sequence"/>
</dbReference>
<gene>
    <name evidence="7" type="ORF">GCM10011494_30220</name>
</gene>
<evidence type="ECO:0000256" key="3">
    <source>
        <dbReference type="ARBA" id="ARBA00022989"/>
    </source>
</evidence>
<keyword evidence="8" id="KW-1185">Reference proteome</keyword>
<reference evidence="7" key="1">
    <citation type="journal article" date="2014" name="Int. J. Syst. Evol. Microbiol.">
        <title>Complete genome sequence of Corynebacterium casei LMG S-19264T (=DSM 44701T), isolated from a smear-ripened cheese.</title>
        <authorList>
            <consortium name="US DOE Joint Genome Institute (JGI-PGF)"/>
            <person name="Walter F."/>
            <person name="Albersmeier A."/>
            <person name="Kalinowski J."/>
            <person name="Ruckert C."/>
        </authorList>
    </citation>
    <scope>NUCLEOTIDE SEQUENCE</scope>
    <source>
        <strain evidence="7">CGMCC 1.15095</strain>
    </source>
</reference>
<evidence type="ECO:0000256" key="1">
    <source>
        <dbReference type="ARBA" id="ARBA00004141"/>
    </source>
</evidence>
<evidence type="ECO:0000259" key="6">
    <source>
        <dbReference type="Pfam" id="PF01957"/>
    </source>
</evidence>
<evidence type="ECO:0000313" key="7">
    <source>
        <dbReference type="EMBL" id="GGC09518.1"/>
    </source>
</evidence>
<feature type="transmembrane region" description="Helical" evidence="5">
    <location>
        <begin position="12"/>
        <end position="41"/>
    </location>
</feature>
<name>A0A916TUZ1_9SPHN</name>
<evidence type="ECO:0000313" key="8">
    <source>
        <dbReference type="Proteomes" id="UP000608154"/>
    </source>
</evidence>
<protein>
    <submittedName>
        <fullName evidence="7">Membrane protein</fullName>
    </submittedName>
</protein>
<dbReference type="Pfam" id="PF01957">
    <property type="entry name" value="NfeD"/>
    <property type="match status" value="1"/>
</dbReference>
<dbReference type="InterPro" id="IPR052165">
    <property type="entry name" value="Membrane_assoc_protease"/>
</dbReference>
<dbReference type="InterPro" id="IPR012340">
    <property type="entry name" value="NA-bd_OB-fold"/>
</dbReference>
<organism evidence="7 8">
    <name type="scientific">Novosphingobium endophyticum</name>
    <dbReference type="NCBI Taxonomy" id="1955250"/>
    <lineage>
        <taxon>Bacteria</taxon>
        <taxon>Pseudomonadati</taxon>
        <taxon>Pseudomonadota</taxon>
        <taxon>Alphaproteobacteria</taxon>
        <taxon>Sphingomonadales</taxon>
        <taxon>Sphingomonadaceae</taxon>
        <taxon>Novosphingobium</taxon>
    </lineage>
</organism>
<dbReference type="PANTHER" id="PTHR33507">
    <property type="entry name" value="INNER MEMBRANE PROTEIN YBBJ"/>
    <property type="match status" value="1"/>
</dbReference>
<evidence type="ECO:0000256" key="4">
    <source>
        <dbReference type="ARBA" id="ARBA00023136"/>
    </source>
</evidence>
<evidence type="ECO:0000256" key="5">
    <source>
        <dbReference type="SAM" id="Phobius"/>
    </source>
</evidence>
<dbReference type="GO" id="GO:0005886">
    <property type="term" value="C:plasma membrane"/>
    <property type="evidence" value="ECO:0007669"/>
    <property type="project" value="TreeGrafter"/>
</dbReference>
<sequence length="150" mass="15969">MDGLIDLEVHYTWLAIGLVLAVAEMAIPGVFLIWMAGAALITGLVTWLVPIGLPLQIVLFALLSILAVFTGKRLLKDHPVIAADPMMNQRGERVVGETVMVTQAIEGGSGRVRLGDSEWLAKGPDAAVGMRLKVVGHDGVVLKVEPPEQG</sequence>
<feature type="transmembrane region" description="Helical" evidence="5">
    <location>
        <begin position="47"/>
        <end position="69"/>
    </location>
</feature>
<keyword evidence="2 5" id="KW-0812">Transmembrane</keyword>
<dbReference type="AlphaFoldDB" id="A0A916TUZ1"/>
<dbReference type="EMBL" id="BMHK01000024">
    <property type="protein sequence ID" value="GGC09518.1"/>
    <property type="molecule type" value="Genomic_DNA"/>
</dbReference>
<comment type="caution">
    <text evidence="7">The sequence shown here is derived from an EMBL/GenBank/DDBJ whole genome shotgun (WGS) entry which is preliminary data.</text>
</comment>